<feature type="region of interest" description="Disordered" evidence="1">
    <location>
        <begin position="15"/>
        <end position="53"/>
    </location>
</feature>
<evidence type="ECO:0000313" key="3">
    <source>
        <dbReference type="Proteomes" id="UP000319852"/>
    </source>
</evidence>
<keyword evidence="3" id="KW-1185">Reference proteome</keyword>
<feature type="compositionally biased region" description="Low complexity" evidence="1">
    <location>
        <begin position="33"/>
        <end position="47"/>
    </location>
</feature>
<dbReference type="KEGG" id="amob:HG15A2_40380"/>
<accession>A0A517N111</accession>
<proteinExistence type="predicted"/>
<dbReference type="SUPFAM" id="SSF52540">
    <property type="entry name" value="P-loop containing nucleoside triphosphate hydrolases"/>
    <property type="match status" value="1"/>
</dbReference>
<organism evidence="2 3">
    <name type="scientific">Adhaeretor mobilis</name>
    <dbReference type="NCBI Taxonomy" id="1930276"/>
    <lineage>
        <taxon>Bacteria</taxon>
        <taxon>Pseudomonadati</taxon>
        <taxon>Planctomycetota</taxon>
        <taxon>Planctomycetia</taxon>
        <taxon>Pirellulales</taxon>
        <taxon>Lacipirellulaceae</taxon>
        <taxon>Adhaeretor</taxon>
    </lineage>
</organism>
<sequence length="310" mass="32078">MSTLDQAFIRAYQDRTEQSARAVEPTPTPVAAPVPSSAEATFPATLPLAPPPQRVERTELPATERKPLSSFAPQPSTVEARFQPGLEVDAFAWSPVCDELTSSGAPHWQQLHETLAVATDQGRTVVGIAGTSEGVGCTTLLLSVARTLTTAGKSIAIVDGNFSSPGLASQLGLEVDLGWENVLSGETPLAEATVASINDGITLLPLVRGGLRAAAQLDSIHTSVTAGVLRYHYDLVLVDLGSLSNVQQAGFAETIARQCRLDAALLATPDAAATIANAGQLDRLTPSIAAVTLGTLENQATSSIPLAAAG</sequence>
<reference evidence="2 3" key="1">
    <citation type="submission" date="2019-02" db="EMBL/GenBank/DDBJ databases">
        <title>Deep-cultivation of Planctomycetes and their phenomic and genomic characterization uncovers novel biology.</title>
        <authorList>
            <person name="Wiegand S."/>
            <person name="Jogler M."/>
            <person name="Boedeker C."/>
            <person name="Pinto D."/>
            <person name="Vollmers J."/>
            <person name="Rivas-Marin E."/>
            <person name="Kohn T."/>
            <person name="Peeters S.H."/>
            <person name="Heuer A."/>
            <person name="Rast P."/>
            <person name="Oberbeckmann S."/>
            <person name="Bunk B."/>
            <person name="Jeske O."/>
            <person name="Meyerdierks A."/>
            <person name="Storesund J.E."/>
            <person name="Kallscheuer N."/>
            <person name="Luecker S."/>
            <person name="Lage O.M."/>
            <person name="Pohl T."/>
            <person name="Merkel B.J."/>
            <person name="Hornburger P."/>
            <person name="Mueller R.-W."/>
            <person name="Bruemmer F."/>
            <person name="Labrenz M."/>
            <person name="Spormann A.M."/>
            <person name="Op den Camp H."/>
            <person name="Overmann J."/>
            <person name="Amann R."/>
            <person name="Jetten M.S.M."/>
            <person name="Mascher T."/>
            <person name="Medema M.H."/>
            <person name="Devos D.P."/>
            <person name="Kaster A.-K."/>
            <person name="Ovreas L."/>
            <person name="Rohde M."/>
            <person name="Galperin M.Y."/>
            <person name="Jogler C."/>
        </authorList>
    </citation>
    <scope>NUCLEOTIDE SEQUENCE [LARGE SCALE GENOMIC DNA]</scope>
    <source>
        <strain evidence="2 3">HG15A2</strain>
    </source>
</reference>
<dbReference type="InterPro" id="IPR027417">
    <property type="entry name" value="P-loop_NTPase"/>
</dbReference>
<name>A0A517N111_9BACT</name>
<gene>
    <name evidence="2" type="ORF">HG15A2_40380</name>
</gene>
<dbReference type="RefSeq" id="WP_145062363.1">
    <property type="nucleotide sequence ID" value="NZ_CP036263.1"/>
</dbReference>
<evidence type="ECO:0000313" key="2">
    <source>
        <dbReference type="EMBL" id="QDT00698.1"/>
    </source>
</evidence>
<evidence type="ECO:0000256" key="1">
    <source>
        <dbReference type="SAM" id="MobiDB-lite"/>
    </source>
</evidence>
<dbReference type="Gene3D" id="3.40.50.300">
    <property type="entry name" value="P-loop containing nucleotide triphosphate hydrolases"/>
    <property type="match status" value="1"/>
</dbReference>
<dbReference type="EMBL" id="CP036263">
    <property type="protein sequence ID" value="QDT00698.1"/>
    <property type="molecule type" value="Genomic_DNA"/>
</dbReference>
<dbReference type="AlphaFoldDB" id="A0A517N111"/>
<dbReference type="Proteomes" id="UP000319852">
    <property type="component" value="Chromosome"/>
</dbReference>
<dbReference type="OrthoDB" id="249267at2"/>
<protein>
    <submittedName>
        <fullName evidence="2">Uncharacterized protein</fullName>
    </submittedName>
</protein>